<keyword evidence="3" id="KW-1185">Reference proteome</keyword>
<proteinExistence type="predicted"/>
<feature type="signal peptide" evidence="1">
    <location>
        <begin position="1"/>
        <end position="22"/>
    </location>
</feature>
<dbReference type="Proteomes" id="UP001204144">
    <property type="component" value="Unassembled WGS sequence"/>
</dbReference>
<evidence type="ECO:0000313" key="2">
    <source>
        <dbReference type="EMBL" id="MCP9763754.1"/>
    </source>
</evidence>
<accession>A0AAE3H481</accession>
<keyword evidence="1" id="KW-0732">Signal</keyword>
<protein>
    <recommendedName>
        <fullName evidence="4">DUF4878 domain-containing protein</fullName>
    </recommendedName>
</protein>
<dbReference type="RefSeq" id="WP_255037524.1">
    <property type="nucleotide sequence ID" value="NZ_RJUF01000038.1"/>
</dbReference>
<evidence type="ECO:0000256" key="1">
    <source>
        <dbReference type="SAM" id="SignalP"/>
    </source>
</evidence>
<feature type="chain" id="PRO_5042014991" description="DUF4878 domain-containing protein" evidence="1">
    <location>
        <begin position="23"/>
        <end position="139"/>
    </location>
</feature>
<evidence type="ECO:0000313" key="3">
    <source>
        <dbReference type="Proteomes" id="UP001204144"/>
    </source>
</evidence>
<evidence type="ECO:0008006" key="4">
    <source>
        <dbReference type="Google" id="ProtNLM"/>
    </source>
</evidence>
<sequence length="139" mass="16245">MKTLIIKTLALSLLLFCSKTFAQITPKGTAEKFFREYQTLGVTKSIDNLYASNKWMELSAEAVSGLKTQLEGLTLDFVGKFYGYELIKEQKIGENYIFLTYLGRYDRQPIRFDFEFYKPNNVWQIHSFSFDDKFGEDLK</sequence>
<comment type="caution">
    <text evidence="2">The sequence shown here is derived from an EMBL/GenBank/DDBJ whole genome shotgun (WGS) entry which is preliminary data.</text>
</comment>
<dbReference type="AlphaFoldDB" id="A0AAE3H481"/>
<reference evidence="2 3" key="1">
    <citation type="submission" date="2018-11" db="EMBL/GenBank/DDBJ databases">
        <title>Novel bacteria species description.</title>
        <authorList>
            <person name="Han J.-H."/>
        </authorList>
    </citation>
    <scope>NUCLEOTIDE SEQUENCE [LARGE SCALE GENOMIC DNA]</scope>
    <source>
        <strain evidence="2 3">KCTC23259</strain>
    </source>
</reference>
<name>A0AAE3H481_9BACT</name>
<gene>
    <name evidence="2" type="ORF">EGI31_12395</name>
</gene>
<dbReference type="EMBL" id="RJUF01000038">
    <property type="protein sequence ID" value="MCP9763754.1"/>
    <property type="molecule type" value="Genomic_DNA"/>
</dbReference>
<organism evidence="2 3">
    <name type="scientific">Lacihabitans soyangensis</name>
    <dbReference type="NCBI Taxonomy" id="869394"/>
    <lineage>
        <taxon>Bacteria</taxon>
        <taxon>Pseudomonadati</taxon>
        <taxon>Bacteroidota</taxon>
        <taxon>Cytophagia</taxon>
        <taxon>Cytophagales</taxon>
        <taxon>Leadbetterellaceae</taxon>
        <taxon>Lacihabitans</taxon>
    </lineage>
</organism>